<comment type="caution">
    <text evidence="1">The sequence shown here is derived from an EMBL/GenBank/DDBJ whole genome shotgun (WGS) entry which is preliminary data.</text>
</comment>
<dbReference type="OrthoDB" id="532484at2759"/>
<protein>
    <submittedName>
        <fullName evidence="1">Uncharacterized protein</fullName>
    </submittedName>
</protein>
<dbReference type="PANTHER" id="PTHR28617">
    <property type="entry name" value="CILIA- AND FLAGELLA-ASSOCIATED PROTEIN 77"/>
    <property type="match status" value="1"/>
</dbReference>
<reference evidence="1" key="1">
    <citation type="submission" date="2018-11" db="EMBL/GenBank/DDBJ databases">
        <authorList>
            <consortium name="Pathogen Informatics"/>
        </authorList>
    </citation>
    <scope>NUCLEOTIDE SEQUENCE</scope>
</reference>
<evidence type="ECO:0000313" key="1">
    <source>
        <dbReference type="EMBL" id="VEL34261.1"/>
    </source>
</evidence>
<dbReference type="EMBL" id="CAAALY010247302">
    <property type="protein sequence ID" value="VEL34261.1"/>
    <property type="molecule type" value="Genomic_DNA"/>
</dbReference>
<dbReference type="Proteomes" id="UP000784294">
    <property type="component" value="Unassembled WGS sequence"/>
</dbReference>
<dbReference type="PANTHER" id="PTHR28617:SF1">
    <property type="entry name" value="CILIA- AND FLAGELLA-ASSOCIATED PROTEIN 77"/>
    <property type="match status" value="1"/>
</dbReference>
<accession>A0A448XDJ2</accession>
<keyword evidence="2" id="KW-1185">Reference proteome</keyword>
<sequence>MPARSNALDVLNRSEGLAPGRLGYCRASMYTRETLQRAQVGQARHHSLPKMPADHVYGKPYNSETNAVAKCLVWPTHSPSGQSDRRQLPKDFKRVNIESTKAGIHYVPEWIRFAKDKDFRINPTQRALGRLHKSTFPAEMCFGKPTRPSTPMGCLLAHAYKTNWDQWAYRSV</sequence>
<gene>
    <name evidence="1" type="ORF">PXEA_LOCUS27701</name>
</gene>
<name>A0A448XDJ2_9PLAT</name>
<evidence type="ECO:0000313" key="2">
    <source>
        <dbReference type="Proteomes" id="UP000784294"/>
    </source>
</evidence>
<proteinExistence type="predicted"/>
<dbReference type="AlphaFoldDB" id="A0A448XDJ2"/>
<dbReference type="Pfam" id="PF14825">
    <property type="entry name" value="CFAP77"/>
    <property type="match status" value="1"/>
</dbReference>
<organism evidence="1 2">
    <name type="scientific">Protopolystoma xenopodis</name>
    <dbReference type="NCBI Taxonomy" id="117903"/>
    <lineage>
        <taxon>Eukaryota</taxon>
        <taxon>Metazoa</taxon>
        <taxon>Spiralia</taxon>
        <taxon>Lophotrochozoa</taxon>
        <taxon>Platyhelminthes</taxon>
        <taxon>Monogenea</taxon>
        <taxon>Polyopisthocotylea</taxon>
        <taxon>Polystomatidea</taxon>
        <taxon>Polystomatidae</taxon>
        <taxon>Protopolystoma</taxon>
    </lineage>
</organism>
<dbReference type="InterPro" id="IPR029147">
    <property type="entry name" value="CFAP77"/>
</dbReference>